<sequence length="1876" mass="212284">MPLTNVIINEKPVLPKACCHNGSLVKQAAGVAYFNRLNNVMLLPASYAAAVGSYLWQTGWQAGDNAFELVTAFMGQVQSQSGHPGLAEFASADNPLISSLSYALKQRGYTLSTLQLLGPAATFYLLYPLISRLLHHDIKQSEPRDLTLNLARLLAGCCEEPFERGEKSAATANLTWQSQLGENNGVSQPAEYELSLGLPATRPMFGPNTGQQLYRLPEFSSAVFFADGQDSPMAFCPVLSADNVTQIIDSGASSAFYLRVQAQQNRVIYALSTTNHTLSINTDPQSVPAVALPSSYLSDPLRFSEAALAIVESKNSPSNFYLKDPLRFPEVASAKLEARTVPWNSRVRRGVVHDGLFALVPNNVINKPVVKTELKLSLRIVDQPSLSTEDQLYQMNVLDSDGLLYPLFAPPNSSVDCLSCLPTPAEPVRASSMKDMIEKAFFWVSELGLVQKMQAVERFMQEKQIFTPQEFPDLRSSELKNIVASSEWLASRHELSQTLGVSHAETDIFLSKLFIASPFEHNEELKMALTASPLAEVMLAKVLLTLLDQYLPSTIQLLKTSNFHMATLMNQTEPVTYARLEGYFQAIQDSFISRVTQSFQDPTGIFPEYITTQKIIRLAYWHQQLIEFDYPFMLLRKNQELRNEVCLSPAGILINLGVRRVVNSENIASISRQQLIRLGHDLLLNSSSDALVDHFSHLELLFTNVADNHGRGIKYTADQLKRLGVLLIRFIEAKRKLSAALKSAAGHDSPSVLVFQQIRSIKQQLYALALESLNESDQQSMIRNLHAVNGVDLQFVRLSNTHDSSAVARPYIGFLLTSRRHDDNGIPRLDKHHYFISLVPVQSDTSQPLLFTLADSLPEDISEREVFFNGQGKSAMLGRLSENMLVQASRYQFHLQNDGSLHVAVNIKNWSQIATILAREIVTRQLAMISLPEISSHTAPENPPQRKYGRVYTWFRHQISQLIYLTPLGSCKDAATDIVQGHIAPLIMDGAFCLYAFAPAGSEEEEGIKSVANVIKRVLKNGLADTEIVAEGEPVLSHLDRSIVEAEQQLDSGLEKTLPVSYHYTKNAELSALLTLPAPFESIAVNPLPKEYQPVNVWQDPLHDVLYFTLTISSGELRVYRLDEINQLLIHNPSDLLRSLIQRETHFREVQLLKNTLNTGTTQQLRVEIYQQGRMRDLEHYALQSLTDISEPFTAVTEHTQSGTRYYPGIKQTSTDSLYLIAPVGLPVDRQVVIDARNNEIHYWRDNVIYFKPVTRASQLTVDDDVYINLANSLENVPQHWTLDSIWVEQKTGTGIVVSWKDSQGELYYRRPDNQGKWLLWDSKHRDIFCQVLSRPRRNDRANTDLIAEIFSPAQCGYLLVPKVDSQEKADALEYLKTKFMSLAEPIILDKVDCSAAAQIICVDYNDIWETIPPKIREFVINVREWNINIRVFNDFELITTALGNYSHVIDKSIKLDDGGKLVRSRFISRVQGLLQEYEKIKKTVVTGKISKEEFKEAKKYYYDTYIVRNLKANSWLNRRFVGRGRGGKIIGDYIIKAATPAKIMRNYPFLHESITQALSRLKTMSSEIALQLNTPNSIKFLTKSLDQFFNGSFTPAQVENFKIKLKLYLDKVSKFNISDIVVVADRLVEGKLISGCLKTPIEKLIYGDGAYSFVYNSENDKRVYLLDYLTDPNFIEYSLSHEFGHLTFEDINYVFQEEIYLNSGSIVKNFKISGAAKFAAHLMSNKAFFLDYISRHTKYAIAFYLHFYAHTRNPIHKQALHQHYEYFLDRHSITSITREDQDYIKKRITPLVEYLFSEPNIKLNMAYYNLDIFCGLFHTVYENAMGTPLHTGDERIRRETDQQQGKSVSTYFMSLLFSALYHKHLMDPDAGLAIE</sequence>
<protein>
    <recommendedName>
        <fullName evidence="2">Toxin</fullName>
    </recommendedName>
</protein>
<dbReference type="RefSeq" id="WP_369790673.1">
    <property type="nucleotide sequence ID" value="NZ_CP165628.1"/>
</dbReference>
<proteinExistence type="predicted"/>
<reference evidence="1" key="1">
    <citation type="submission" date="2024-07" db="EMBL/GenBank/DDBJ databases">
        <authorList>
            <person name="Biller S.J."/>
        </authorList>
    </citation>
    <scope>NUCLEOTIDE SEQUENCE</scope>
    <source>
        <strain evidence="1">WC2420</strain>
    </source>
</reference>
<gene>
    <name evidence="1" type="ORF">AB3G37_10735</name>
</gene>
<evidence type="ECO:0000313" key="1">
    <source>
        <dbReference type="EMBL" id="XDU74516.1"/>
    </source>
</evidence>
<dbReference type="EMBL" id="CP165628">
    <property type="protein sequence ID" value="XDU74516.1"/>
    <property type="molecule type" value="Genomic_DNA"/>
</dbReference>
<name>A0AB39VXW1_9GAMM</name>
<accession>A0AB39VXW1</accession>
<organism evidence="1">
    <name type="scientific">Rouxiella sp. WC2420</name>
    <dbReference type="NCBI Taxonomy" id="3234145"/>
    <lineage>
        <taxon>Bacteria</taxon>
        <taxon>Pseudomonadati</taxon>
        <taxon>Pseudomonadota</taxon>
        <taxon>Gammaproteobacteria</taxon>
        <taxon>Enterobacterales</taxon>
        <taxon>Yersiniaceae</taxon>
        <taxon>Rouxiella</taxon>
    </lineage>
</organism>
<evidence type="ECO:0008006" key="2">
    <source>
        <dbReference type="Google" id="ProtNLM"/>
    </source>
</evidence>